<evidence type="ECO:0000313" key="6">
    <source>
        <dbReference type="Proteomes" id="UP000013085"/>
    </source>
</evidence>
<organism evidence="5 6">
    <name type="scientific">[Clostridium] clostridioforme 90A8</name>
    <dbReference type="NCBI Taxonomy" id="999408"/>
    <lineage>
        <taxon>Bacteria</taxon>
        <taxon>Bacillati</taxon>
        <taxon>Bacillota</taxon>
        <taxon>Clostridia</taxon>
        <taxon>Lachnospirales</taxon>
        <taxon>Lachnospiraceae</taxon>
        <taxon>Enterocloster</taxon>
    </lineage>
</organism>
<evidence type="ECO:0000313" key="5">
    <source>
        <dbReference type="EMBL" id="ENZ08374.1"/>
    </source>
</evidence>
<keyword evidence="1" id="KW-0677">Repeat</keyword>
<accession>A0A0E2H3S1</accession>
<evidence type="ECO:0008006" key="7">
    <source>
        <dbReference type="Google" id="ProtNLM"/>
    </source>
</evidence>
<protein>
    <recommendedName>
        <fullName evidence="7">Cell wall binding repeat-containing protein</fullName>
    </recommendedName>
</protein>
<dbReference type="EMBL" id="AGYR01000061">
    <property type="protein sequence ID" value="ENZ08374.1"/>
    <property type="molecule type" value="Genomic_DNA"/>
</dbReference>
<gene>
    <name evidence="5" type="ORF">HMPREF1090_04887</name>
</gene>
<dbReference type="AlphaFoldDB" id="A0A0E2H3S1"/>
<dbReference type="PROSITE" id="PS51170">
    <property type="entry name" value="CW"/>
    <property type="match status" value="1"/>
</dbReference>
<evidence type="ECO:0000256" key="3">
    <source>
        <dbReference type="SAM" id="MobiDB-lite"/>
    </source>
</evidence>
<keyword evidence="4" id="KW-0732">Signal</keyword>
<feature type="chain" id="PRO_5002395306" description="Cell wall binding repeat-containing protein" evidence="4">
    <location>
        <begin position="27"/>
        <end position="331"/>
    </location>
</feature>
<dbReference type="InterPro" id="IPR018337">
    <property type="entry name" value="Cell_wall/Cho-bd_repeat"/>
</dbReference>
<feature type="repeat" description="Cell wall-binding" evidence="2">
    <location>
        <begin position="292"/>
        <end position="311"/>
    </location>
</feature>
<dbReference type="RefSeq" id="WP_002587392.1">
    <property type="nucleotide sequence ID" value="NZ_KB850990.1"/>
</dbReference>
<feature type="compositionally biased region" description="Basic and acidic residues" evidence="3">
    <location>
        <begin position="44"/>
        <end position="57"/>
    </location>
</feature>
<proteinExistence type="predicted"/>
<evidence type="ECO:0000256" key="2">
    <source>
        <dbReference type="PROSITE-ProRule" id="PRU00591"/>
    </source>
</evidence>
<dbReference type="Proteomes" id="UP000013085">
    <property type="component" value="Unassembled WGS sequence"/>
</dbReference>
<evidence type="ECO:0000256" key="4">
    <source>
        <dbReference type="SAM" id="SignalP"/>
    </source>
</evidence>
<sequence length="331" mass="36845">MKKSRFCFTTAAVCLMVFGLSMSAQAKTTYRLEITNQYDTGGTSRDDNDKEREHPLEPDVEVSENSSDAVELASDVEWSKDSLNWSPGNEVTGTLYLGCSGTLGRDSLELYVTNGRNEAKVSSVKKYTGEDYESDLGNVYQVKFKYQAAAQLGETAWAGWDSANPSLARWNPVKYATTYRVVLYNDQGSVVSQLVEGSTEYDFSPFMTKEGIQYYFEVQAIAGNGNQQDYLEDGEPVSSLASGANTPGITDGTWGDYQEGRRFTYQDGTAAADRWERIMGKWYYFNPEGYAVTGWNQIQDTWYYMYEDGAMAAGVTTPDGFQVDGSGAWIH</sequence>
<feature type="region of interest" description="Disordered" evidence="3">
    <location>
        <begin position="38"/>
        <end position="67"/>
    </location>
</feature>
<dbReference type="PATRIC" id="fig|999408.3.peg.5266"/>
<evidence type="ECO:0000256" key="1">
    <source>
        <dbReference type="ARBA" id="ARBA00022737"/>
    </source>
</evidence>
<dbReference type="HOGENOM" id="CLU_048243_0_0_9"/>
<feature type="signal peptide" evidence="4">
    <location>
        <begin position="1"/>
        <end position="26"/>
    </location>
</feature>
<reference evidence="5 6" key="1">
    <citation type="submission" date="2013-01" db="EMBL/GenBank/DDBJ databases">
        <title>The Genome Sequence of Clostridium clostridioforme 90A8.</title>
        <authorList>
            <consortium name="The Broad Institute Genome Sequencing Platform"/>
            <person name="Earl A."/>
            <person name="Ward D."/>
            <person name="Feldgarden M."/>
            <person name="Gevers D."/>
            <person name="Courvalin P."/>
            <person name="Lambert T."/>
            <person name="Walker B."/>
            <person name="Young S.K."/>
            <person name="Zeng Q."/>
            <person name="Gargeya S."/>
            <person name="Fitzgerald M."/>
            <person name="Haas B."/>
            <person name="Abouelleil A."/>
            <person name="Alvarado L."/>
            <person name="Arachchi H.M."/>
            <person name="Berlin A.M."/>
            <person name="Chapman S.B."/>
            <person name="Dewar J."/>
            <person name="Goldberg J."/>
            <person name="Griggs A."/>
            <person name="Gujja S."/>
            <person name="Hansen M."/>
            <person name="Howarth C."/>
            <person name="Imamovic A."/>
            <person name="Larimer J."/>
            <person name="McCowan C."/>
            <person name="Murphy C."/>
            <person name="Neiman D."/>
            <person name="Pearson M."/>
            <person name="Priest M."/>
            <person name="Roberts A."/>
            <person name="Saif S."/>
            <person name="Shea T."/>
            <person name="Sisk P."/>
            <person name="Sykes S."/>
            <person name="Wortman J."/>
            <person name="Nusbaum C."/>
            <person name="Birren B."/>
        </authorList>
    </citation>
    <scope>NUCLEOTIDE SEQUENCE [LARGE SCALE GENOMIC DNA]</scope>
    <source>
        <strain evidence="5 6">90A8</strain>
    </source>
</reference>
<dbReference type="Gene3D" id="2.10.270.10">
    <property type="entry name" value="Cholin Binding"/>
    <property type="match status" value="1"/>
</dbReference>
<dbReference type="Pfam" id="PF19127">
    <property type="entry name" value="Choline_bind_3"/>
    <property type="match status" value="1"/>
</dbReference>
<comment type="caution">
    <text evidence="5">The sequence shown here is derived from an EMBL/GenBank/DDBJ whole genome shotgun (WGS) entry which is preliminary data.</text>
</comment>
<dbReference type="SUPFAM" id="SSF69360">
    <property type="entry name" value="Cell wall binding repeat"/>
    <property type="match status" value="1"/>
</dbReference>
<name>A0A0E2H3S1_9FIRM</name>